<evidence type="ECO:0000256" key="6">
    <source>
        <dbReference type="ARBA" id="ARBA00025718"/>
    </source>
</evidence>
<reference evidence="10" key="1">
    <citation type="submission" date="2016-06" db="UniProtKB">
        <authorList>
            <consortium name="WormBaseParasite"/>
        </authorList>
    </citation>
    <scope>IDENTIFICATION</scope>
</reference>
<evidence type="ECO:0000313" key="9">
    <source>
        <dbReference type="Proteomes" id="UP000270296"/>
    </source>
</evidence>
<dbReference type="OrthoDB" id="8887313at2759"/>
<keyword evidence="2" id="KW-1003">Cell membrane</keyword>
<accession>A0A183IZW6</accession>
<dbReference type="GO" id="GO:0005886">
    <property type="term" value="C:plasma membrane"/>
    <property type="evidence" value="ECO:0007669"/>
    <property type="project" value="UniProtKB-SubCell"/>
</dbReference>
<feature type="transmembrane region" description="Helical" evidence="7">
    <location>
        <begin position="232"/>
        <end position="257"/>
    </location>
</feature>
<dbReference type="Proteomes" id="UP000270296">
    <property type="component" value="Unassembled WGS sequence"/>
</dbReference>
<dbReference type="InterPro" id="IPR009539">
    <property type="entry name" value="VANGL"/>
</dbReference>
<evidence type="ECO:0000313" key="8">
    <source>
        <dbReference type="EMBL" id="VDP21631.1"/>
    </source>
</evidence>
<name>A0A183IZW6_9BILA</name>
<dbReference type="Pfam" id="PF06638">
    <property type="entry name" value="Strabismus"/>
    <property type="match status" value="1"/>
</dbReference>
<organism evidence="10">
    <name type="scientific">Soboliphyme baturini</name>
    <dbReference type="NCBI Taxonomy" id="241478"/>
    <lineage>
        <taxon>Eukaryota</taxon>
        <taxon>Metazoa</taxon>
        <taxon>Ecdysozoa</taxon>
        <taxon>Nematoda</taxon>
        <taxon>Enoplea</taxon>
        <taxon>Dorylaimia</taxon>
        <taxon>Dioctophymatida</taxon>
        <taxon>Dioctophymatoidea</taxon>
        <taxon>Soboliphymatidae</taxon>
        <taxon>Soboliphyme</taxon>
    </lineage>
</organism>
<evidence type="ECO:0000256" key="3">
    <source>
        <dbReference type="ARBA" id="ARBA00022692"/>
    </source>
</evidence>
<protein>
    <submittedName>
        <fullName evidence="10">Vang-like protein 1</fullName>
    </submittedName>
</protein>
<gene>
    <name evidence="8" type="ORF">SBAD_LOCUS9164</name>
</gene>
<comment type="subcellular location">
    <subcellularLocation>
        <location evidence="1">Cell membrane</location>
        <topology evidence="1">Multi-pass membrane protein</topology>
    </subcellularLocation>
</comment>
<feature type="transmembrane region" description="Helical" evidence="7">
    <location>
        <begin position="122"/>
        <end position="142"/>
    </location>
</feature>
<evidence type="ECO:0000313" key="10">
    <source>
        <dbReference type="WBParaSite" id="SBAD_0000949301-mRNA-1"/>
    </source>
</evidence>
<evidence type="ECO:0000256" key="7">
    <source>
        <dbReference type="SAM" id="Phobius"/>
    </source>
</evidence>
<comment type="similarity">
    <text evidence="6">Belongs to the Vang family.</text>
</comment>
<dbReference type="AlphaFoldDB" id="A0A183IZW6"/>
<dbReference type="PANTHER" id="PTHR20886">
    <property type="entry name" value="VANG-LIKE PROTEIN"/>
    <property type="match status" value="1"/>
</dbReference>
<evidence type="ECO:0000256" key="5">
    <source>
        <dbReference type="ARBA" id="ARBA00023136"/>
    </source>
</evidence>
<keyword evidence="5 7" id="KW-0472">Membrane</keyword>
<keyword evidence="9" id="KW-1185">Reference proteome</keyword>
<evidence type="ECO:0000256" key="1">
    <source>
        <dbReference type="ARBA" id="ARBA00004651"/>
    </source>
</evidence>
<proteinExistence type="inferred from homology"/>
<feature type="transmembrane region" description="Helical" evidence="7">
    <location>
        <begin position="168"/>
        <end position="187"/>
    </location>
</feature>
<sequence length="405" mass="45871">MPALDDGSLSFRSDRASNVIRIYGGRGPMNMNANSKRRISGKQRFSTEKHSDDELLARSEVVQVELMPQDDNWGENTTCLTGNTSEHSCSYDDIRRLKDFSQVEGMMILGSRFLPCCRFPSIIISVVTCMASICSPAVMVALPKLSHLAARTNITWNTTPCGSDCEGLLINFSVKMVIFLFGLWALFFRRSTESLPRLFISRAFLLAFVFLVIFAYWLFYIVRILQPAEPNFTSIVTFALSFLDALIFIHYLALIILEIRHLKPVFKVHVVRSPDGVGRTYSLGYVSVQRAAAIILQNYYRDFAIYNPYLEALPTRGKKGSSNKLPVTSFKIYDVDAGSETVNPQDVNTQAIIAAAARKRDAGHNERFYEELEWERRVKKRKARLITAVEESFAHVKRIGEDKGF</sequence>
<evidence type="ECO:0000256" key="2">
    <source>
        <dbReference type="ARBA" id="ARBA00022475"/>
    </source>
</evidence>
<feature type="transmembrane region" description="Helical" evidence="7">
    <location>
        <begin position="199"/>
        <end position="220"/>
    </location>
</feature>
<keyword evidence="4 7" id="KW-1133">Transmembrane helix</keyword>
<dbReference type="EMBL" id="UZAM01012398">
    <property type="protein sequence ID" value="VDP21631.1"/>
    <property type="molecule type" value="Genomic_DNA"/>
</dbReference>
<evidence type="ECO:0000256" key="4">
    <source>
        <dbReference type="ARBA" id="ARBA00022989"/>
    </source>
</evidence>
<dbReference type="WBParaSite" id="SBAD_0000949301-mRNA-1">
    <property type="protein sequence ID" value="SBAD_0000949301-mRNA-1"/>
    <property type="gene ID" value="SBAD_0000949301"/>
</dbReference>
<reference evidence="8 9" key="2">
    <citation type="submission" date="2018-11" db="EMBL/GenBank/DDBJ databases">
        <authorList>
            <consortium name="Pathogen Informatics"/>
        </authorList>
    </citation>
    <scope>NUCLEOTIDE SEQUENCE [LARGE SCALE GENOMIC DNA]</scope>
</reference>
<keyword evidence="3 7" id="KW-0812">Transmembrane</keyword>